<dbReference type="InterPro" id="IPR041584">
    <property type="entry name" value="Put_pPIWI_pnuc_2"/>
</dbReference>
<dbReference type="InterPro" id="IPR040556">
    <property type="entry name" value="pP_pnuc_1"/>
</dbReference>
<dbReference type="Pfam" id="PF18166">
    <property type="entry name" value="pP_pnuc_2"/>
    <property type="match status" value="1"/>
</dbReference>
<evidence type="ECO:0000259" key="1">
    <source>
        <dbReference type="Pfam" id="PF18165"/>
    </source>
</evidence>
<accession>A0A848G9W9</accession>
<evidence type="ECO:0000313" key="3">
    <source>
        <dbReference type="EMBL" id="NML28130.1"/>
    </source>
</evidence>
<reference evidence="3 4" key="1">
    <citation type="submission" date="2020-04" db="EMBL/GenBank/DDBJ databases">
        <title>Zoogloea sp. G-4-1-14 isolated from soil.</title>
        <authorList>
            <person name="Dahal R.H."/>
        </authorList>
    </citation>
    <scope>NUCLEOTIDE SEQUENCE [LARGE SCALE GENOMIC DNA]</scope>
    <source>
        <strain evidence="3 4">G-4-1-14</strain>
    </source>
</reference>
<evidence type="ECO:0000259" key="2">
    <source>
        <dbReference type="Pfam" id="PF18166"/>
    </source>
</evidence>
<name>A0A848G9W9_9RHOO</name>
<feature type="domain" description="Predicted pPIWI-associating nuclease" evidence="1">
    <location>
        <begin position="17"/>
        <end position="150"/>
    </location>
</feature>
<evidence type="ECO:0000313" key="4">
    <source>
        <dbReference type="Proteomes" id="UP000580043"/>
    </source>
</evidence>
<dbReference type="Pfam" id="PF18165">
    <property type="entry name" value="pP_pnuc_1"/>
    <property type="match status" value="1"/>
</dbReference>
<feature type="domain" description="Predicted pPIWI-associating nuclease group 2" evidence="2">
    <location>
        <begin position="159"/>
        <end position="279"/>
    </location>
</feature>
<comment type="caution">
    <text evidence="3">The sequence shown here is derived from an EMBL/GenBank/DDBJ whole genome shotgun (WGS) entry which is preliminary data.</text>
</comment>
<sequence>MSHPLRKKFEKKIQRVLAAGFEHQLLGAAFDNLDESGPLCFNNFSYALRELLRHVFHRLAADEQVKACSWFKVDKTAKSGITRAQRATYAIQGGLSDTFVSKKLGIDVGAVRKQLLDAIEVLNKHTHIEPSTFGINLTKTNRLATECLEATHYFVEHIAMCRTQVAEALANHIDHHLLNHVISETIDSIDELATHHWIDEVYVNEIEVVEIGPHAIELAVDGTIGCGLQYGSDSDVRNDIGAVMSTSFPLRAELTVQLVRPLGKEATVGKFKVDTSDWYE</sequence>
<dbReference type="RefSeq" id="WP_169147664.1">
    <property type="nucleotide sequence ID" value="NZ_JABBGA010000022.1"/>
</dbReference>
<gene>
    <name evidence="3" type="ORF">HHL15_20430</name>
</gene>
<keyword evidence="4" id="KW-1185">Reference proteome</keyword>
<proteinExistence type="predicted"/>
<dbReference type="Proteomes" id="UP000580043">
    <property type="component" value="Unassembled WGS sequence"/>
</dbReference>
<dbReference type="EMBL" id="JABBGA010000022">
    <property type="protein sequence ID" value="NML28130.1"/>
    <property type="molecule type" value="Genomic_DNA"/>
</dbReference>
<protein>
    <submittedName>
        <fullName evidence="3">Uncharacterized protein</fullName>
    </submittedName>
</protein>
<dbReference type="AlphaFoldDB" id="A0A848G9W9"/>
<organism evidence="3 4">
    <name type="scientific">Zoogloea dura</name>
    <dbReference type="NCBI Taxonomy" id="2728840"/>
    <lineage>
        <taxon>Bacteria</taxon>
        <taxon>Pseudomonadati</taxon>
        <taxon>Pseudomonadota</taxon>
        <taxon>Betaproteobacteria</taxon>
        <taxon>Rhodocyclales</taxon>
        <taxon>Zoogloeaceae</taxon>
        <taxon>Zoogloea</taxon>
    </lineage>
</organism>